<evidence type="ECO:0000256" key="1">
    <source>
        <dbReference type="SAM" id="MobiDB-lite"/>
    </source>
</evidence>
<feature type="compositionally biased region" description="Basic and acidic residues" evidence="1">
    <location>
        <begin position="34"/>
        <end position="48"/>
    </location>
</feature>
<dbReference type="EMBL" id="JAHHGZ010000014">
    <property type="protein sequence ID" value="MBW4668649.1"/>
    <property type="molecule type" value="Genomic_DNA"/>
</dbReference>
<dbReference type="Proteomes" id="UP000729701">
    <property type="component" value="Unassembled WGS sequence"/>
</dbReference>
<evidence type="ECO:0000313" key="3">
    <source>
        <dbReference type="Proteomes" id="UP000729701"/>
    </source>
</evidence>
<reference evidence="2" key="1">
    <citation type="submission" date="2021-05" db="EMBL/GenBank/DDBJ databases">
        <authorList>
            <person name="Pietrasiak N."/>
            <person name="Ward R."/>
            <person name="Stajich J.E."/>
            <person name="Kurbessoian T."/>
        </authorList>
    </citation>
    <scope>NUCLEOTIDE SEQUENCE</scope>
    <source>
        <strain evidence="2">GSE-NOS-MK-12-04C</strain>
    </source>
</reference>
<protein>
    <submittedName>
        <fullName evidence="2">Uncharacterized protein</fullName>
    </submittedName>
</protein>
<sequence length="62" mass="7003">MKLILSSYEMRDRKASFLPESAENADCIQKRSQGAKETDSQKQKEVDKPLLSNSQVEPECSV</sequence>
<feature type="region of interest" description="Disordered" evidence="1">
    <location>
        <begin position="19"/>
        <end position="62"/>
    </location>
</feature>
<accession>A0A951QLW5</accession>
<organism evidence="2 3">
    <name type="scientific">Cyanomargarita calcarea GSE-NOS-MK-12-04C</name>
    <dbReference type="NCBI Taxonomy" id="2839659"/>
    <lineage>
        <taxon>Bacteria</taxon>
        <taxon>Bacillati</taxon>
        <taxon>Cyanobacteriota</taxon>
        <taxon>Cyanophyceae</taxon>
        <taxon>Nostocales</taxon>
        <taxon>Cyanomargaritaceae</taxon>
        <taxon>Cyanomargarita</taxon>
    </lineage>
</organism>
<gene>
    <name evidence="2" type="ORF">KME60_14780</name>
</gene>
<comment type="caution">
    <text evidence="2">The sequence shown here is derived from an EMBL/GenBank/DDBJ whole genome shotgun (WGS) entry which is preliminary data.</text>
</comment>
<name>A0A951QLW5_9CYAN</name>
<dbReference type="AlphaFoldDB" id="A0A951QLW5"/>
<proteinExistence type="predicted"/>
<evidence type="ECO:0000313" key="2">
    <source>
        <dbReference type="EMBL" id="MBW4668649.1"/>
    </source>
</evidence>
<reference evidence="2" key="2">
    <citation type="journal article" date="2022" name="Microbiol. Resour. Announc.">
        <title>Metagenome Sequencing to Explore Phylogenomics of Terrestrial Cyanobacteria.</title>
        <authorList>
            <person name="Ward R.D."/>
            <person name="Stajich J.E."/>
            <person name="Johansen J.R."/>
            <person name="Huntemann M."/>
            <person name="Clum A."/>
            <person name="Foster B."/>
            <person name="Foster B."/>
            <person name="Roux S."/>
            <person name="Palaniappan K."/>
            <person name="Varghese N."/>
            <person name="Mukherjee S."/>
            <person name="Reddy T.B.K."/>
            <person name="Daum C."/>
            <person name="Copeland A."/>
            <person name="Chen I.A."/>
            <person name="Ivanova N.N."/>
            <person name="Kyrpides N.C."/>
            <person name="Shapiro N."/>
            <person name="Eloe-Fadrosh E.A."/>
            <person name="Pietrasiak N."/>
        </authorList>
    </citation>
    <scope>NUCLEOTIDE SEQUENCE</scope>
    <source>
        <strain evidence="2">GSE-NOS-MK-12-04C</strain>
    </source>
</reference>